<protein>
    <submittedName>
        <fullName evidence="2">Cathepsin Z</fullName>
    </submittedName>
</protein>
<dbReference type="Gene3D" id="3.90.70.10">
    <property type="entry name" value="Cysteine proteinases"/>
    <property type="match status" value="1"/>
</dbReference>
<evidence type="ECO:0000313" key="2">
    <source>
        <dbReference type="EMBL" id="KFQ97283.1"/>
    </source>
</evidence>
<evidence type="ECO:0000313" key="3">
    <source>
        <dbReference type="Proteomes" id="UP000053283"/>
    </source>
</evidence>
<dbReference type="GO" id="GO:0006508">
    <property type="term" value="P:proteolysis"/>
    <property type="evidence" value="ECO:0007669"/>
    <property type="project" value="InterPro"/>
</dbReference>
<gene>
    <name evidence="2" type="ORF">Y956_12856</name>
</gene>
<feature type="non-terminal residue" evidence="2">
    <location>
        <position position="1"/>
    </location>
</feature>
<feature type="non-terminal residue" evidence="2">
    <location>
        <position position="159"/>
    </location>
</feature>
<dbReference type="InterPro" id="IPR000668">
    <property type="entry name" value="Peptidase_C1A_C"/>
</dbReference>
<dbReference type="STRING" id="128390.A0A091V3C2"/>
<dbReference type="GO" id="GO:0008234">
    <property type="term" value="F:cysteine-type peptidase activity"/>
    <property type="evidence" value="ECO:0007669"/>
    <property type="project" value="InterPro"/>
</dbReference>
<dbReference type="EMBL" id="KL410577">
    <property type="protein sequence ID" value="KFQ97283.1"/>
    <property type="molecule type" value="Genomic_DNA"/>
</dbReference>
<keyword evidence="3" id="KW-1185">Reference proteome</keyword>
<organism evidence="2 3">
    <name type="scientific">Nipponia nippon</name>
    <name type="common">Crested ibis</name>
    <name type="synonym">Ibis nippon</name>
    <dbReference type="NCBI Taxonomy" id="128390"/>
    <lineage>
        <taxon>Eukaryota</taxon>
        <taxon>Metazoa</taxon>
        <taxon>Chordata</taxon>
        <taxon>Craniata</taxon>
        <taxon>Vertebrata</taxon>
        <taxon>Euteleostomi</taxon>
        <taxon>Archelosauria</taxon>
        <taxon>Archosauria</taxon>
        <taxon>Dinosauria</taxon>
        <taxon>Saurischia</taxon>
        <taxon>Theropoda</taxon>
        <taxon>Coelurosauria</taxon>
        <taxon>Aves</taxon>
        <taxon>Neognathae</taxon>
        <taxon>Neoaves</taxon>
        <taxon>Aequornithes</taxon>
        <taxon>Pelecaniformes</taxon>
        <taxon>Threskiornithidae</taxon>
        <taxon>Nipponia</taxon>
    </lineage>
</organism>
<accession>A0A091V3C2</accession>
<sequence length="159" mass="17614">ESKKFNQCGTCITFGEHPVIKNYTLWKVADHGSVSGREEMMAEICTSGPIMHSLFFYSCGIMATEKLDAYIGGLYTEYNPSPVVNHIASVAGWGIENGTEYWIVCNSWGEPWVGKHGNKHLCRMTLEESEELTGAYKVGRGAEYNLAIEEDCAYGDAVL</sequence>
<dbReference type="Proteomes" id="UP000053283">
    <property type="component" value="Unassembled WGS sequence"/>
</dbReference>
<reference evidence="2 3" key="1">
    <citation type="submission" date="2014-04" db="EMBL/GenBank/DDBJ databases">
        <title>Genome evolution of avian class.</title>
        <authorList>
            <person name="Zhang G."/>
            <person name="Li C."/>
        </authorList>
    </citation>
    <scope>NUCLEOTIDE SEQUENCE [LARGE SCALE GENOMIC DNA]</scope>
    <source>
        <strain evidence="2">BGI_Y956</strain>
    </source>
</reference>
<feature type="domain" description="Peptidase C1A papain C-terminal" evidence="1">
    <location>
        <begin position="24"/>
        <end position="123"/>
    </location>
</feature>
<dbReference type="InterPro" id="IPR038765">
    <property type="entry name" value="Papain-like_cys_pep_sf"/>
</dbReference>
<evidence type="ECO:0000259" key="1">
    <source>
        <dbReference type="Pfam" id="PF00112"/>
    </source>
</evidence>
<name>A0A091V3C2_NIPNI</name>
<dbReference type="AlphaFoldDB" id="A0A091V3C2"/>
<dbReference type="SUPFAM" id="SSF54001">
    <property type="entry name" value="Cysteine proteinases"/>
    <property type="match status" value="1"/>
</dbReference>
<proteinExistence type="predicted"/>
<dbReference type="Pfam" id="PF00112">
    <property type="entry name" value="Peptidase_C1"/>
    <property type="match status" value="1"/>
</dbReference>